<dbReference type="EMBL" id="GL377312">
    <property type="protein sequence ID" value="EFI93012.1"/>
    <property type="molecule type" value="Genomic_DNA"/>
</dbReference>
<keyword evidence="6" id="KW-1185">Reference proteome</keyword>
<dbReference type="VEuPathDB" id="FungiDB:SCHCODRAFT_02705834"/>
<evidence type="ECO:0000313" key="4">
    <source>
        <dbReference type="EMBL" id="EFI92750.1"/>
    </source>
</evidence>
<dbReference type="GeneID" id="9597729"/>
<feature type="non-terminal residue" evidence="4">
    <location>
        <position position="430"/>
    </location>
</feature>
<protein>
    <recommendedName>
        <fullName evidence="2">F-box domain-containing protein</fullName>
    </recommendedName>
</protein>
<organism evidence="6">
    <name type="scientific">Schizophyllum commune (strain H4-8 / FGSC 9210)</name>
    <name type="common">Split gill fungus</name>
    <dbReference type="NCBI Taxonomy" id="578458"/>
    <lineage>
        <taxon>Eukaryota</taxon>
        <taxon>Fungi</taxon>
        <taxon>Dikarya</taxon>
        <taxon>Basidiomycota</taxon>
        <taxon>Agaricomycotina</taxon>
        <taxon>Agaricomycetes</taxon>
        <taxon>Agaricomycetidae</taxon>
        <taxon>Agaricales</taxon>
        <taxon>Schizophyllaceae</taxon>
        <taxon>Schizophyllum</taxon>
    </lineage>
</organism>
<dbReference type="RefSeq" id="XP_003027341.1">
    <property type="nucleotide sequence ID" value="XM_003027295.1"/>
</dbReference>
<gene>
    <name evidence="4" type="ORF">SCHCODRAFT_113460</name>
    <name evidence="5" type="ORF">SCHCODRAFT_113481</name>
    <name evidence="3" type="ORF">SCHCODRAFT_113745</name>
</gene>
<dbReference type="KEGG" id="scm:SCHCO_02520339"/>
<dbReference type="AlphaFoldDB" id="D8QHW4"/>
<evidence type="ECO:0000259" key="2">
    <source>
        <dbReference type="PROSITE" id="PS50181"/>
    </source>
</evidence>
<dbReference type="VEuPathDB" id="FungiDB:SCHCODRAFT_01205527"/>
<accession>D8QHW4</accession>
<dbReference type="KEGG" id="scm:SCHCO_02705834"/>
<dbReference type="GeneID" id="9596734"/>
<dbReference type="Proteomes" id="UP000007431">
    <property type="component" value="Unassembled WGS sequence"/>
</dbReference>
<evidence type="ECO:0000313" key="6">
    <source>
        <dbReference type="Proteomes" id="UP000007431"/>
    </source>
</evidence>
<feature type="region of interest" description="Disordered" evidence="1">
    <location>
        <begin position="132"/>
        <end position="153"/>
    </location>
</feature>
<dbReference type="PROSITE" id="PS50181">
    <property type="entry name" value="FBOX"/>
    <property type="match status" value="1"/>
</dbReference>
<proteinExistence type="predicted"/>
<evidence type="ECO:0000313" key="5">
    <source>
        <dbReference type="EMBL" id="EFI93012.1"/>
    </source>
</evidence>
<feature type="compositionally biased region" description="Acidic residues" evidence="1">
    <location>
        <begin position="139"/>
        <end position="153"/>
    </location>
</feature>
<dbReference type="VEuPathDB" id="FungiDB:SCHCODRAFT_02705851"/>
<name>D8QHW4_SCHCM</name>
<evidence type="ECO:0000313" key="3">
    <source>
        <dbReference type="EMBL" id="EFI92438.1"/>
    </source>
</evidence>
<dbReference type="GeneID" id="9591686"/>
<dbReference type="KEGG" id="scm:SCHCO_01205527"/>
<dbReference type="OrthoDB" id="3041043at2759"/>
<reference evidence="4 6" key="1">
    <citation type="journal article" date="2010" name="Nat. Biotechnol.">
        <title>Genome sequence of the model mushroom Schizophyllum commune.</title>
        <authorList>
            <person name="Ohm R.A."/>
            <person name="de Jong J.F."/>
            <person name="Lugones L.G."/>
            <person name="Aerts A."/>
            <person name="Kothe E."/>
            <person name="Stajich J.E."/>
            <person name="de Vries R.P."/>
            <person name="Record E."/>
            <person name="Levasseur A."/>
            <person name="Baker S.E."/>
            <person name="Bartholomew K.A."/>
            <person name="Coutinho P.M."/>
            <person name="Erdmann S."/>
            <person name="Fowler T.J."/>
            <person name="Gathman A.C."/>
            <person name="Lombard V."/>
            <person name="Henrissat B."/>
            <person name="Knabe N."/>
            <person name="Kuees U."/>
            <person name="Lilly W.W."/>
            <person name="Lindquist E."/>
            <person name="Lucas S."/>
            <person name="Magnuson J.K."/>
            <person name="Piumi F."/>
            <person name="Raudaskoski M."/>
            <person name="Salamov A."/>
            <person name="Schmutz J."/>
            <person name="Schwarze F.W.M.R."/>
            <person name="vanKuyk P.A."/>
            <person name="Horton J.S."/>
            <person name="Grigoriev I.V."/>
            <person name="Woesten H.A.B."/>
        </authorList>
    </citation>
    <scope>NUCLEOTIDE SEQUENCE [LARGE SCALE GENOMIC DNA]</scope>
    <source>
        <strain evidence="4">H4-8</strain>
        <strain evidence="6">H4-8 / FGSC 9210</strain>
    </source>
</reference>
<evidence type="ECO:0000256" key="1">
    <source>
        <dbReference type="SAM" id="MobiDB-lite"/>
    </source>
</evidence>
<dbReference type="EMBL" id="GL377313">
    <property type="protein sequence ID" value="EFI92438.1"/>
    <property type="molecule type" value="Genomic_DNA"/>
</dbReference>
<dbReference type="EMBL" id="GL377312">
    <property type="protein sequence ID" value="EFI92750.1"/>
    <property type="molecule type" value="Genomic_DNA"/>
</dbReference>
<dbReference type="VEuPathDB" id="FungiDB:SCHCODRAFT_02673110"/>
<dbReference type="RefSeq" id="XP_003027915.1">
    <property type="nucleotide sequence ID" value="XM_003027869.1"/>
</dbReference>
<dbReference type="VEuPathDB" id="FungiDB:SCHCODRAFT_02672860"/>
<dbReference type="RefSeq" id="XP_003027653.1">
    <property type="nucleotide sequence ID" value="XM_003027607.1"/>
</dbReference>
<dbReference type="HOGENOM" id="CLU_638019_0_0_1"/>
<dbReference type="InterPro" id="IPR001810">
    <property type="entry name" value="F-box_dom"/>
</dbReference>
<dbReference type="Pfam" id="PF00646">
    <property type="entry name" value="F-box"/>
    <property type="match status" value="1"/>
</dbReference>
<feature type="domain" description="F-box" evidence="2">
    <location>
        <begin position="7"/>
        <end position="38"/>
    </location>
</feature>
<dbReference type="VEuPathDB" id="FungiDB:SCHCODRAFT_02520339"/>
<sequence length="430" mass="48630">MESDTEHRFLDTLPYPVLEKILRELRLKDLLKLLRVSRGTRISVREFLMNDFNADAVLSPFILDIDSFQAVQARTQAVIGGSIPLSFFIGVTWRSSDLDVYVPSRNALEMGSYLLANGYNFIPGAAGDTLEESLRDVESSDEEASDDEEEDEEYYPGPFQVVLNFEASFDAAIRIQLIATTGSTFECFMNYHSTVVLNMLTSSRAISLYPYETMKGRGLRLRTTTPATTAHSKYAARGFQMHDGVREVELHGFARGYRYVGDDLCAVVQLSGSSHDDGDILTNNSWTLRSVPGPTWGRGPTARLKWFTRRLPGSIVYRTVPSEEFWSWLRRVCVEGDDDLERRACAYLCRIFDRRRLKCVRHQLQDAVDRLQGTPIRPHPLKDILKTLPGTCSPDHAAALEESIVEVRMGNAELEAKMRQVRDALASRQQ</sequence>